<dbReference type="EMBL" id="CAJVQC010008627">
    <property type="protein sequence ID" value="CAG8594867.1"/>
    <property type="molecule type" value="Genomic_DNA"/>
</dbReference>
<protein>
    <submittedName>
        <fullName evidence="1">16817_t:CDS:1</fullName>
    </submittedName>
</protein>
<sequence length="77" mass="9063">SVVAKTLKNVKIKTAQELYEHWAMTMEIARDVLILAQKKQVKYYNKGHRNLEFQKRDQVILSTQNLIPAADYWSLQD</sequence>
<name>A0ACA9MM22_9GLOM</name>
<keyword evidence="2" id="KW-1185">Reference proteome</keyword>
<comment type="caution">
    <text evidence="1">The sequence shown here is derived from an EMBL/GenBank/DDBJ whole genome shotgun (WGS) entry which is preliminary data.</text>
</comment>
<organism evidence="1 2">
    <name type="scientific">Racocetra persica</name>
    <dbReference type="NCBI Taxonomy" id="160502"/>
    <lineage>
        <taxon>Eukaryota</taxon>
        <taxon>Fungi</taxon>
        <taxon>Fungi incertae sedis</taxon>
        <taxon>Mucoromycota</taxon>
        <taxon>Glomeromycotina</taxon>
        <taxon>Glomeromycetes</taxon>
        <taxon>Diversisporales</taxon>
        <taxon>Gigasporaceae</taxon>
        <taxon>Racocetra</taxon>
    </lineage>
</organism>
<gene>
    <name evidence="1" type="ORF">RPERSI_LOCUS5687</name>
</gene>
<accession>A0ACA9MM22</accession>
<feature type="non-terminal residue" evidence="1">
    <location>
        <position position="1"/>
    </location>
</feature>
<dbReference type="Proteomes" id="UP000789920">
    <property type="component" value="Unassembled WGS sequence"/>
</dbReference>
<reference evidence="1" key="1">
    <citation type="submission" date="2021-06" db="EMBL/GenBank/DDBJ databases">
        <authorList>
            <person name="Kallberg Y."/>
            <person name="Tangrot J."/>
            <person name="Rosling A."/>
        </authorList>
    </citation>
    <scope>NUCLEOTIDE SEQUENCE</scope>
    <source>
        <strain evidence="1">MA461A</strain>
    </source>
</reference>
<evidence type="ECO:0000313" key="2">
    <source>
        <dbReference type="Proteomes" id="UP000789920"/>
    </source>
</evidence>
<evidence type="ECO:0000313" key="1">
    <source>
        <dbReference type="EMBL" id="CAG8594867.1"/>
    </source>
</evidence>
<proteinExistence type="predicted"/>